<sequence length="175" mass="19085">MSWSCLTALLSRTNVLAPSPKYPAIPHHMACLLPSFTRVTSPFFFTSSKVQPFQGFWLFGDDSALNSTIMSPLWEGEEPSLPHPPSVVFPSGRWGSWTEAQLCSSSTLVSFSLNVRLACSNRTGLKGWGLSGGHFSPWSSNCTSGAICGLQMKVEKPQGKRDDTALNDMSVFCCE</sequence>
<organism evidence="1 2">
    <name type="scientific">Catharus ustulatus</name>
    <name type="common">Russet-backed thrush</name>
    <name type="synonym">Hylocichla ustulatus</name>
    <dbReference type="NCBI Taxonomy" id="91951"/>
    <lineage>
        <taxon>Eukaryota</taxon>
        <taxon>Metazoa</taxon>
        <taxon>Chordata</taxon>
        <taxon>Craniata</taxon>
        <taxon>Vertebrata</taxon>
        <taxon>Euteleostomi</taxon>
        <taxon>Archelosauria</taxon>
        <taxon>Archosauria</taxon>
        <taxon>Dinosauria</taxon>
        <taxon>Saurischia</taxon>
        <taxon>Theropoda</taxon>
        <taxon>Coelurosauria</taxon>
        <taxon>Aves</taxon>
        <taxon>Neognathae</taxon>
        <taxon>Neoaves</taxon>
        <taxon>Telluraves</taxon>
        <taxon>Australaves</taxon>
        <taxon>Passeriformes</taxon>
        <taxon>Turdidae</taxon>
        <taxon>Catharus</taxon>
    </lineage>
</organism>
<reference evidence="1" key="3">
    <citation type="submission" date="2025-09" db="UniProtKB">
        <authorList>
            <consortium name="Ensembl"/>
        </authorList>
    </citation>
    <scope>IDENTIFICATION</scope>
</reference>
<keyword evidence="2" id="KW-1185">Reference proteome</keyword>
<dbReference type="Pfam" id="PF03762">
    <property type="entry name" value="VOMI"/>
    <property type="match status" value="1"/>
</dbReference>
<protein>
    <submittedName>
        <fullName evidence="1">Uncharacterized protein</fullName>
    </submittedName>
</protein>
<dbReference type="AlphaFoldDB" id="A0A8C3Y057"/>
<dbReference type="Proteomes" id="UP000694563">
    <property type="component" value="Chromosome 2"/>
</dbReference>
<dbReference type="GO" id="GO:0005615">
    <property type="term" value="C:extracellular space"/>
    <property type="evidence" value="ECO:0007669"/>
    <property type="project" value="TreeGrafter"/>
</dbReference>
<evidence type="ECO:0000313" key="1">
    <source>
        <dbReference type="Ensembl" id="ENSCUSP00005005864.1"/>
    </source>
</evidence>
<dbReference type="InterPro" id="IPR036706">
    <property type="entry name" value="VOMI_sf"/>
</dbReference>
<accession>A0A8C3Y057</accession>
<dbReference type="SUPFAM" id="SSF51092">
    <property type="entry name" value="Vitelline membrane outer protein-I (VMO-I)"/>
    <property type="match status" value="1"/>
</dbReference>
<evidence type="ECO:0000313" key="2">
    <source>
        <dbReference type="Proteomes" id="UP000694563"/>
    </source>
</evidence>
<dbReference type="Ensembl" id="ENSCUST00005006092.1">
    <property type="protein sequence ID" value="ENSCUSP00005005864.1"/>
    <property type="gene ID" value="ENSCUSG00005003712.1"/>
</dbReference>
<reference evidence="1" key="2">
    <citation type="submission" date="2025-08" db="UniProtKB">
        <authorList>
            <consortium name="Ensembl"/>
        </authorList>
    </citation>
    <scope>IDENTIFICATION</scope>
</reference>
<dbReference type="PANTHER" id="PTHR18841:SF2">
    <property type="entry name" value="VITELLINE MEMBRANE OUTER LAYER PROTEIN 1 HOMOLOG"/>
    <property type="match status" value="1"/>
</dbReference>
<dbReference type="PANTHER" id="PTHR18841">
    <property type="entry name" value="VITELLINE MEMBRANE OUTER LAYER PROTEIN I-RELATED"/>
    <property type="match status" value="1"/>
</dbReference>
<dbReference type="InterPro" id="IPR005515">
    <property type="entry name" value="VOMI"/>
</dbReference>
<proteinExistence type="predicted"/>
<reference evidence="1" key="1">
    <citation type="submission" date="2020-10" db="EMBL/GenBank/DDBJ databases">
        <title>Catharus ustulatus (Swainson's thrush) genome, bCatUst1, primary haplotype v2.</title>
        <authorList>
            <person name="Delmore K."/>
            <person name="Vafadar M."/>
            <person name="Formenti G."/>
            <person name="Chow W."/>
            <person name="Pelan S."/>
            <person name="Howe K."/>
            <person name="Rhie A."/>
            <person name="Mountcastle J."/>
            <person name="Haase B."/>
            <person name="Fedrigo O."/>
            <person name="Jarvis E.D."/>
        </authorList>
    </citation>
    <scope>NUCLEOTIDE SEQUENCE [LARGE SCALE GENOMIC DNA]</scope>
</reference>
<dbReference type="Gene3D" id="2.100.10.20">
    <property type="entry name" value="Vitelline membrane outer layer protein I (VOMI)"/>
    <property type="match status" value="1"/>
</dbReference>
<name>A0A8C3Y057_CATUS</name>